<sequence length="172" mass="17083">MRKLHQIALAVAAAGGLTAIGVGASSADAPVAYNSAAPPPVPQQDTPQTAAWSASHATAHSSGSQGGPQQQAAPQPVAPPQAAPQVNPQVSPQFNPSLSPHVGPAPAPQGGHGGPGGLLGEQSNLFRPYQECSPQTLLDANVPVGVLNTPETHGFSCTQANTQANAFASAKG</sequence>
<dbReference type="OrthoDB" id="4209931at2"/>
<name>A0A1V0TR14_9ACTN</name>
<dbReference type="KEGG" id="sgv:B1H19_15395"/>
<organism evidence="3 4">
    <name type="scientific">Streptomyces gilvosporeus</name>
    <dbReference type="NCBI Taxonomy" id="553510"/>
    <lineage>
        <taxon>Bacteria</taxon>
        <taxon>Bacillati</taxon>
        <taxon>Actinomycetota</taxon>
        <taxon>Actinomycetes</taxon>
        <taxon>Kitasatosporales</taxon>
        <taxon>Streptomycetaceae</taxon>
        <taxon>Streptomyces</taxon>
    </lineage>
</organism>
<keyword evidence="2" id="KW-0732">Signal</keyword>
<accession>A0A1V0TR14</accession>
<keyword evidence="4" id="KW-1185">Reference proteome</keyword>
<evidence type="ECO:0000256" key="1">
    <source>
        <dbReference type="SAM" id="MobiDB-lite"/>
    </source>
</evidence>
<reference evidence="3 4" key="1">
    <citation type="submission" date="2017-04" db="EMBL/GenBank/DDBJ databases">
        <title>Complete Genome Sequence of Streptomyces gilvosporeus F607, a Capable Producer of Natamycin.</title>
        <authorList>
            <person name="Zong G."/>
            <person name="Zhong C."/>
            <person name="Fu J."/>
            <person name="Qin R."/>
            <person name="Cao G."/>
        </authorList>
    </citation>
    <scope>NUCLEOTIDE SEQUENCE [LARGE SCALE GENOMIC DNA]</scope>
    <source>
        <strain evidence="3 4">F607</strain>
    </source>
</reference>
<dbReference type="EMBL" id="CP020569">
    <property type="protein sequence ID" value="ARF55385.1"/>
    <property type="molecule type" value="Genomic_DNA"/>
</dbReference>
<gene>
    <name evidence="3" type="ORF">B1H19_15395</name>
</gene>
<feature type="compositionally biased region" description="Gly residues" evidence="1">
    <location>
        <begin position="110"/>
        <end position="119"/>
    </location>
</feature>
<proteinExistence type="predicted"/>
<protein>
    <submittedName>
        <fullName evidence="3">Uncharacterized protein</fullName>
    </submittedName>
</protein>
<evidence type="ECO:0000313" key="4">
    <source>
        <dbReference type="Proteomes" id="UP000192726"/>
    </source>
</evidence>
<feature type="compositionally biased region" description="Low complexity" evidence="1">
    <location>
        <begin position="83"/>
        <end position="93"/>
    </location>
</feature>
<dbReference type="Proteomes" id="UP000192726">
    <property type="component" value="Chromosome"/>
</dbReference>
<evidence type="ECO:0000256" key="2">
    <source>
        <dbReference type="SAM" id="SignalP"/>
    </source>
</evidence>
<feature type="compositionally biased region" description="Low complexity" evidence="1">
    <location>
        <begin position="43"/>
        <end position="75"/>
    </location>
</feature>
<dbReference type="RefSeq" id="WP_083105286.1">
    <property type="nucleotide sequence ID" value="NZ_CP020569.1"/>
</dbReference>
<dbReference type="AlphaFoldDB" id="A0A1V0TR14"/>
<feature type="chain" id="PRO_5012662839" evidence="2">
    <location>
        <begin position="25"/>
        <end position="172"/>
    </location>
</feature>
<evidence type="ECO:0000313" key="3">
    <source>
        <dbReference type="EMBL" id="ARF55385.1"/>
    </source>
</evidence>
<feature type="signal peptide" evidence="2">
    <location>
        <begin position="1"/>
        <end position="24"/>
    </location>
</feature>
<feature type="region of interest" description="Disordered" evidence="1">
    <location>
        <begin position="32"/>
        <end position="123"/>
    </location>
</feature>